<organism evidence="13 14">
    <name type="scientific">Marinomonas pollencensis</name>
    <dbReference type="NCBI Taxonomy" id="491954"/>
    <lineage>
        <taxon>Bacteria</taxon>
        <taxon>Pseudomonadati</taxon>
        <taxon>Pseudomonadota</taxon>
        <taxon>Gammaproteobacteria</taxon>
        <taxon>Oceanospirillales</taxon>
        <taxon>Oceanospirillaceae</taxon>
        <taxon>Marinomonas</taxon>
    </lineage>
</organism>
<dbReference type="GO" id="GO:0005886">
    <property type="term" value="C:plasma membrane"/>
    <property type="evidence" value="ECO:0007669"/>
    <property type="project" value="UniProtKB-SubCell"/>
</dbReference>
<evidence type="ECO:0000256" key="5">
    <source>
        <dbReference type="ARBA" id="ARBA00022692"/>
    </source>
</evidence>
<keyword evidence="3" id="KW-1003">Cell membrane</keyword>
<name>A0A3E0DSL6_9GAMM</name>
<dbReference type="OrthoDB" id="9789291at2"/>
<dbReference type="GO" id="GO:0032259">
    <property type="term" value="P:methylation"/>
    <property type="evidence" value="ECO:0007669"/>
    <property type="project" value="UniProtKB-KW"/>
</dbReference>
<comment type="catalytic activity">
    <reaction evidence="9">
        <text>Typically cleaves a -Gly-|-Phe- bond to release an N-terminal, basic peptide of 5-8 residues from type IV prepilin, and then N-methylates the new N-terminal amino group, the methyl donor being S-adenosyl-L-methionine.</text>
        <dbReference type="EC" id="3.4.23.43"/>
    </reaction>
</comment>
<evidence type="ECO:0000259" key="12">
    <source>
        <dbReference type="Pfam" id="PF06750"/>
    </source>
</evidence>
<comment type="similarity">
    <text evidence="2 8">Belongs to the peptidase A24 family.</text>
</comment>
<dbReference type="EC" id="2.1.1.-" evidence="9"/>
<keyword evidence="9" id="KW-0378">Hydrolase</keyword>
<feature type="transmembrane region" description="Helical" evidence="10">
    <location>
        <begin position="243"/>
        <end position="259"/>
    </location>
</feature>
<keyword evidence="7 10" id="KW-0472">Membrane</keyword>
<dbReference type="GO" id="GO:0006465">
    <property type="term" value="P:signal peptide processing"/>
    <property type="evidence" value="ECO:0007669"/>
    <property type="project" value="TreeGrafter"/>
</dbReference>
<feature type="domain" description="Prepilin peptidase A24 N-terminal" evidence="12">
    <location>
        <begin position="15"/>
        <end position="109"/>
    </location>
</feature>
<dbReference type="Pfam" id="PF01478">
    <property type="entry name" value="Peptidase_A24"/>
    <property type="match status" value="1"/>
</dbReference>
<keyword evidence="14" id="KW-1185">Reference proteome</keyword>
<evidence type="ECO:0000256" key="2">
    <source>
        <dbReference type="ARBA" id="ARBA00005801"/>
    </source>
</evidence>
<evidence type="ECO:0000256" key="3">
    <source>
        <dbReference type="ARBA" id="ARBA00022475"/>
    </source>
</evidence>
<keyword evidence="9" id="KW-0489">Methyltransferase</keyword>
<dbReference type="InterPro" id="IPR000045">
    <property type="entry name" value="Prepilin_IV_endopep_pep"/>
</dbReference>
<evidence type="ECO:0000256" key="7">
    <source>
        <dbReference type="ARBA" id="ARBA00023136"/>
    </source>
</evidence>
<dbReference type="PANTHER" id="PTHR30487">
    <property type="entry name" value="TYPE 4 PREPILIN-LIKE PROTEINS LEADER PEPTIDE-PROCESSING ENZYME"/>
    <property type="match status" value="1"/>
</dbReference>
<keyword evidence="6 10" id="KW-1133">Transmembrane helix</keyword>
<feature type="transmembrane region" description="Helical" evidence="10">
    <location>
        <begin position="98"/>
        <end position="116"/>
    </location>
</feature>
<evidence type="ECO:0000259" key="11">
    <source>
        <dbReference type="Pfam" id="PF01478"/>
    </source>
</evidence>
<evidence type="ECO:0000256" key="9">
    <source>
        <dbReference type="RuleBase" id="RU003794"/>
    </source>
</evidence>
<comment type="subcellular location">
    <subcellularLocation>
        <location evidence="1">Cell inner membrane</location>
        <topology evidence="1">Multi-pass membrane protein</topology>
    </subcellularLocation>
    <subcellularLocation>
        <location evidence="9">Cell membrane</location>
        <topology evidence="9">Multi-pass membrane protein</topology>
    </subcellularLocation>
</comment>
<feature type="transmembrane region" description="Helical" evidence="10">
    <location>
        <begin position="212"/>
        <end position="236"/>
    </location>
</feature>
<dbReference type="InterPro" id="IPR050882">
    <property type="entry name" value="Prepilin_peptidase/N-MTase"/>
</dbReference>
<feature type="transmembrane region" description="Helical" evidence="10">
    <location>
        <begin position="170"/>
        <end position="192"/>
    </location>
</feature>
<sequence length="263" mass="29250">MTTLLCWLAYAAVLLCLGSFAALYSIRWPALNLYLARQEAHELLSLSFKEHSPKSYIYGRSNCPHCGHILSWKETIPLFSYAYLKGKCRFCQTNISPYYWQIEVLFLLAGLPLLCLPLSLYELALNTIILTSLLCAAIIDYQHKIIPNECSALVIAASLALNMGSPLLDASVLGLLSGYAIVATLRGCYLYYYKKEGIGLGDAKLLAALGAWLYLESLFSILLYASLLGIFCSLLFSSKGQQTIPFGPFLVFSSIVYFYCSYL</sequence>
<dbReference type="Proteomes" id="UP000256542">
    <property type="component" value="Unassembled WGS sequence"/>
</dbReference>
<keyword evidence="5 9" id="KW-0812">Transmembrane</keyword>
<dbReference type="PRINTS" id="PR00864">
    <property type="entry name" value="PREPILNPTASE"/>
</dbReference>
<dbReference type="Gene3D" id="1.20.120.1220">
    <property type="match status" value="1"/>
</dbReference>
<keyword evidence="4" id="KW-0997">Cell inner membrane</keyword>
<dbReference type="PANTHER" id="PTHR30487:SF0">
    <property type="entry name" value="PREPILIN LEADER PEPTIDASE_N-METHYLTRANSFERASE-RELATED"/>
    <property type="match status" value="1"/>
</dbReference>
<dbReference type="EC" id="3.4.23.43" evidence="9"/>
<dbReference type="InterPro" id="IPR010627">
    <property type="entry name" value="Prepilin_pept_A24_N"/>
</dbReference>
<feature type="domain" description="Prepilin type IV endopeptidase peptidase" evidence="11">
    <location>
        <begin position="128"/>
        <end position="233"/>
    </location>
</feature>
<dbReference type="GO" id="GO:0004190">
    <property type="term" value="F:aspartic-type endopeptidase activity"/>
    <property type="evidence" value="ECO:0007669"/>
    <property type="project" value="UniProtKB-EC"/>
</dbReference>
<proteinExistence type="inferred from homology"/>
<evidence type="ECO:0000313" key="13">
    <source>
        <dbReference type="EMBL" id="REG85486.1"/>
    </source>
</evidence>
<protein>
    <recommendedName>
        <fullName evidence="9">Prepilin leader peptidase/N-methyltransferase</fullName>
        <ecNumber evidence="9">2.1.1.-</ecNumber>
        <ecNumber evidence="9">3.4.23.43</ecNumber>
    </recommendedName>
</protein>
<dbReference type="EMBL" id="QUNG01000002">
    <property type="protein sequence ID" value="REG85486.1"/>
    <property type="molecule type" value="Genomic_DNA"/>
</dbReference>
<comment type="caution">
    <text evidence="13">The sequence shown here is derived from an EMBL/GenBank/DDBJ whole genome shotgun (WGS) entry which is preliminary data.</text>
</comment>
<evidence type="ECO:0000256" key="8">
    <source>
        <dbReference type="RuleBase" id="RU003793"/>
    </source>
</evidence>
<gene>
    <name evidence="13" type="ORF">DFP81_10216</name>
</gene>
<evidence type="ECO:0000313" key="14">
    <source>
        <dbReference type="Proteomes" id="UP000256542"/>
    </source>
</evidence>
<dbReference type="RefSeq" id="WP_115896295.1">
    <property type="nucleotide sequence ID" value="NZ_QUNG01000002.1"/>
</dbReference>
<keyword evidence="9" id="KW-0808">Transferase</keyword>
<dbReference type="InterPro" id="IPR014032">
    <property type="entry name" value="Peptidase_A24A_bac"/>
</dbReference>
<dbReference type="AlphaFoldDB" id="A0A3E0DSL6"/>
<dbReference type="Pfam" id="PF06750">
    <property type="entry name" value="A24_N_bact"/>
    <property type="match status" value="1"/>
</dbReference>
<reference evidence="13 14" key="1">
    <citation type="submission" date="2018-08" db="EMBL/GenBank/DDBJ databases">
        <title>Genomic Encyclopedia of Type Strains, Phase III (KMG-III): the genomes of soil and plant-associated and newly described type strains.</title>
        <authorList>
            <person name="Whitman W."/>
        </authorList>
    </citation>
    <scope>NUCLEOTIDE SEQUENCE [LARGE SCALE GENOMIC DNA]</scope>
    <source>
        <strain evidence="13 14">CECT 7375</strain>
    </source>
</reference>
<evidence type="ECO:0000256" key="1">
    <source>
        <dbReference type="ARBA" id="ARBA00004429"/>
    </source>
</evidence>
<evidence type="ECO:0000256" key="6">
    <source>
        <dbReference type="ARBA" id="ARBA00022989"/>
    </source>
</evidence>
<dbReference type="GO" id="GO:0008168">
    <property type="term" value="F:methyltransferase activity"/>
    <property type="evidence" value="ECO:0007669"/>
    <property type="project" value="UniProtKB-KW"/>
</dbReference>
<keyword evidence="9" id="KW-0511">Multifunctional enzyme</keyword>
<evidence type="ECO:0000256" key="4">
    <source>
        <dbReference type="ARBA" id="ARBA00022519"/>
    </source>
</evidence>
<evidence type="ECO:0000256" key="10">
    <source>
        <dbReference type="SAM" id="Phobius"/>
    </source>
</evidence>
<accession>A0A3E0DSL6</accession>
<comment type="function">
    <text evidence="9">Plays an essential role in type IV pili and type II pseudopili formation by proteolytically removing the leader sequence from substrate proteins and subsequently monomethylating the alpha-amino group of the newly exposed N-terminal phenylalanine.</text>
</comment>
<keyword evidence="9" id="KW-0645">Protease</keyword>